<protein>
    <submittedName>
        <fullName evidence="5">Uncharacterized protein</fullName>
    </submittedName>
</protein>
<dbReference type="GO" id="GO:0016020">
    <property type="term" value="C:membrane"/>
    <property type="evidence" value="ECO:0007669"/>
    <property type="project" value="UniProtKB-SubCell"/>
</dbReference>
<evidence type="ECO:0000256" key="4">
    <source>
        <dbReference type="SAM" id="MobiDB-lite"/>
    </source>
</evidence>
<dbReference type="OrthoDB" id="44467at2759"/>
<name>A0A836C9S0_9STRA</name>
<dbReference type="SUPFAM" id="SSF103506">
    <property type="entry name" value="Mitochondrial carrier"/>
    <property type="match status" value="1"/>
</dbReference>
<dbReference type="PANTHER" id="PTHR46181:SF3">
    <property type="entry name" value="MITOCHONDRIAL GLYCINE TRANSPORTER"/>
    <property type="match status" value="1"/>
</dbReference>
<dbReference type="GO" id="GO:1904983">
    <property type="term" value="P:glycine import into mitochondrion"/>
    <property type="evidence" value="ECO:0007669"/>
    <property type="project" value="TreeGrafter"/>
</dbReference>
<evidence type="ECO:0000256" key="3">
    <source>
        <dbReference type="ARBA" id="ARBA00023136"/>
    </source>
</evidence>
<dbReference type="GO" id="GO:0015187">
    <property type="term" value="F:glycine transmembrane transporter activity"/>
    <property type="evidence" value="ECO:0007669"/>
    <property type="project" value="TreeGrafter"/>
</dbReference>
<evidence type="ECO:0000256" key="1">
    <source>
        <dbReference type="ARBA" id="ARBA00004141"/>
    </source>
</evidence>
<dbReference type="InterPro" id="IPR023395">
    <property type="entry name" value="MCP_dom_sf"/>
</dbReference>
<keyword evidence="2" id="KW-0812">Transmembrane</keyword>
<comment type="caution">
    <text evidence="5">The sequence shown here is derived from an EMBL/GenBank/DDBJ whole genome shotgun (WGS) entry which is preliminary data.</text>
</comment>
<proteinExistence type="predicted"/>
<dbReference type="AlphaFoldDB" id="A0A836C9S0"/>
<comment type="subcellular location">
    <subcellularLocation>
        <location evidence="1">Membrane</location>
        <topology evidence="1">Multi-pass membrane protein</topology>
    </subcellularLocation>
</comment>
<keyword evidence="6" id="KW-1185">Reference proteome</keyword>
<keyword evidence="3" id="KW-0472">Membrane</keyword>
<evidence type="ECO:0000313" key="6">
    <source>
        <dbReference type="Proteomes" id="UP000664859"/>
    </source>
</evidence>
<dbReference type="Pfam" id="PF00153">
    <property type="entry name" value="Mito_carr"/>
    <property type="match status" value="1"/>
</dbReference>
<dbReference type="InterPro" id="IPR018108">
    <property type="entry name" value="MCP_transmembrane"/>
</dbReference>
<dbReference type="EMBL" id="JAFCMP010000521">
    <property type="protein sequence ID" value="KAG5177864.1"/>
    <property type="molecule type" value="Genomic_DNA"/>
</dbReference>
<feature type="region of interest" description="Disordered" evidence="4">
    <location>
        <begin position="227"/>
        <end position="247"/>
    </location>
</feature>
<dbReference type="PANTHER" id="PTHR46181">
    <property type="entry name" value="MITOCHONDRIAL GLYCINE TRANSPORTER"/>
    <property type="match status" value="1"/>
</dbReference>
<evidence type="ECO:0000313" key="5">
    <source>
        <dbReference type="EMBL" id="KAG5177864.1"/>
    </source>
</evidence>
<gene>
    <name evidence="5" type="ORF">JKP88DRAFT_169648</name>
</gene>
<evidence type="ECO:0000256" key="2">
    <source>
        <dbReference type="ARBA" id="ARBA00022692"/>
    </source>
</evidence>
<dbReference type="GO" id="GO:0005739">
    <property type="term" value="C:mitochondrion"/>
    <property type="evidence" value="ECO:0007669"/>
    <property type="project" value="TreeGrafter"/>
</dbReference>
<dbReference type="Gene3D" id="1.50.40.10">
    <property type="entry name" value="Mitochondrial carrier domain"/>
    <property type="match status" value="1"/>
</dbReference>
<accession>A0A836C9S0</accession>
<sequence>MRPAREHAPERPRLAHFLAGVAAGSVNAVVMNPGQAAKYALWGSPPGTRYRHVVAHMWREGGAAPFIRGVTATVTRDAVFGGTFALLRYGLPGVMGYRTEQQGGPRNRFWSDLVAAAAATALSSPFNYVRNIKYGSPAATPIASDAATLRDLLREAAAALRRGGALDALSLLQQRLRLGWGTLRTAVGMAAGAKAYTWLQGLLEARFAAVDAGSGDGAVRPRSVAVVAPAKQQQHRTSAVAAAAGPS</sequence>
<reference evidence="5" key="1">
    <citation type="submission" date="2021-02" db="EMBL/GenBank/DDBJ databases">
        <title>First Annotated Genome of the Yellow-green Alga Tribonema minus.</title>
        <authorList>
            <person name="Mahan K.M."/>
        </authorList>
    </citation>
    <scope>NUCLEOTIDE SEQUENCE</scope>
    <source>
        <strain evidence="5">UTEX B ZZ1240</strain>
    </source>
</reference>
<dbReference type="Proteomes" id="UP000664859">
    <property type="component" value="Unassembled WGS sequence"/>
</dbReference>
<organism evidence="5 6">
    <name type="scientific">Tribonema minus</name>
    <dbReference type="NCBI Taxonomy" id="303371"/>
    <lineage>
        <taxon>Eukaryota</taxon>
        <taxon>Sar</taxon>
        <taxon>Stramenopiles</taxon>
        <taxon>Ochrophyta</taxon>
        <taxon>PX clade</taxon>
        <taxon>Xanthophyceae</taxon>
        <taxon>Tribonematales</taxon>
        <taxon>Tribonemataceae</taxon>
        <taxon>Tribonema</taxon>
    </lineage>
</organism>